<name>A0ABX0XAN1_9BACT</name>
<keyword evidence="2" id="KW-0012">Acyltransferase</keyword>
<dbReference type="InterPro" id="IPR050832">
    <property type="entry name" value="Bact_Acetyltransf"/>
</dbReference>
<dbReference type="InterPro" id="IPR000182">
    <property type="entry name" value="GNAT_dom"/>
</dbReference>
<dbReference type="SUPFAM" id="SSF55729">
    <property type="entry name" value="Acyl-CoA N-acyltransferases (Nat)"/>
    <property type="match status" value="1"/>
</dbReference>
<dbReference type="Pfam" id="PF00583">
    <property type="entry name" value="Acetyltransf_1"/>
    <property type="match status" value="1"/>
</dbReference>
<dbReference type="PROSITE" id="PS51186">
    <property type="entry name" value="GNAT"/>
    <property type="match status" value="1"/>
</dbReference>
<keyword evidence="1" id="KW-0808">Transferase</keyword>
<accession>A0ABX0XAN1</accession>
<evidence type="ECO:0000259" key="3">
    <source>
        <dbReference type="PROSITE" id="PS51186"/>
    </source>
</evidence>
<dbReference type="PANTHER" id="PTHR43877:SF2">
    <property type="entry name" value="AMINOALKYLPHOSPHONATE N-ACETYLTRANSFERASE-RELATED"/>
    <property type="match status" value="1"/>
</dbReference>
<evidence type="ECO:0000313" key="5">
    <source>
        <dbReference type="Proteomes" id="UP000770785"/>
    </source>
</evidence>
<evidence type="ECO:0000313" key="4">
    <source>
        <dbReference type="EMBL" id="NJC25994.1"/>
    </source>
</evidence>
<dbReference type="CDD" id="cd04301">
    <property type="entry name" value="NAT_SF"/>
    <property type="match status" value="1"/>
</dbReference>
<dbReference type="EMBL" id="JAATJH010000002">
    <property type="protein sequence ID" value="NJC25994.1"/>
    <property type="molecule type" value="Genomic_DNA"/>
</dbReference>
<reference evidence="4 5" key="1">
    <citation type="submission" date="2020-03" db="EMBL/GenBank/DDBJ databases">
        <title>Genomic Encyclopedia of Type Strains, Phase IV (KMG-IV): sequencing the most valuable type-strain genomes for metagenomic binning, comparative biology and taxonomic classification.</title>
        <authorList>
            <person name="Goeker M."/>
        </authorList>
    </citation>
    <scope>NUCLEOTIDE SEQUENCE [LARGE SCALE GENOMIC DNA]</scope>
    <source>
        <strain evidence="4 5">DSM 105096</strain>
    </source>
</reference>
<keyword evidence="5" id="KW-1185">Reference proteome</keyword>
<dbReference type="PANTHER" id="PTHR43877">
    <property type="entry name" value="AMINOALKYLPHOSPHONATE N-ACETYLTRANSFERASE-RELATED-RELATED"/>
    <property type="match status" value="1"/>
</dbReference>
<dbReference type="Gene3D" id="3.40.630.30">
    <property type="match status" value="1"/>
</dbReference>
<proteinExistence type="predicted"/>
<dbReference type="InterPro" id="IPR016181">
    <property type="entry name" value="Acyl_CoA_acyltransferase"/>
</dbReference>
<gene>
    <name evidence="4" type="ORF">GGR27_001493</name>
</gene>
<sequence length="75" mass="8235">MYALPEARGLGAGKALMESCLAGAREAGFKTMYLETVTAMTAAAKFYAQYGFTHLDRQLGHTGHTRCDVFMMRPL</sequence>
<evidence type="ECO:0000256" key="2">
    <source>
        <dbReference type="ARBA" id="ARBA00023315"/>
    </source>
</evidence>
<comment type="caution">
    <text evidence="4">The sequence shown here is derived from an EMBL/GenBank/DDBJ whole genome shotgun (WGS) entry which is preliminary data.</text>
</comment>
<protein>
    <submittedName>
        <fullName evidence="4">GNAT superfamily N-acetyltransferase</fullName>
    </submittedName>
</protein>
<organism evidence="4 5">
    <name type="scientific">Neolewinella antarctica</name>
    <dbReference type="NCBI Taxonomy" id="442734"/>
    <lineage>
        <taxon>Bacteria</taxon>
        <taxon>Pseudomonadati</taxon>
        <taxon>Bacteroidota</taxon>
        <taxon>Saprospiria</taxon>
        <taxon>Saprospirales</taxon>
        <taxon>Lewinellaceae</taxon>
        <taxon>Neolewinella</taxon>
    </lineage>
</organism>
<feature type="domain" description="N-acetyltransferase" evidence="3">
    <location>
        <begin position="1"/>
        <end position="75"/>
    </location>
</feature>
<dbReference type="Proteomes" id="UP000770785">
    <property type="component" value="Unassembled WGS sequence"/>
</dbReference>
<evidence type="ECO:0000256" key="1">
    <source>
        <dbReference type="ARBA" id="ARBA00022679"/>
    </source>
</evidence>